<evidence type="ECO:0000256" key="8">
    <source>
        <dbReference type="ARBA" id="ARBA00023170"/>
    </source>
</evidence>
<keyword evidence="12" id="KW-1185">Reference proteome</keyword>
<proteinExistence type="predicted"/>
<evidence type="ECO:0000256" key="9">
    <source>
        <dbReference type="ARBA" id="ARBA00023224"/>
    </source>
</evidence>
<dbReference type="AlphaFoldDB" id="A0A9P0D6T3"/>
<keyword evidence="6 10" id="KW-1133">Transmembrane helix</keyword>
<keyword evidence="3" id="KW-0716">Sensory transduction</keyword>
<comment type="subcellular location">
    <subcellularLocation>
        <location evidence="1">Cell membrane</location>
        <topology evidence="1">Multi-pass membrane protein</topology>
    </subcellularLocation>
</comment>
<name>A0A9P0D6T3_9CUCU</name>
<gene>
    <name evidence="11" type="ORF">PSYICH_LOCUS13047</name>
</gene>
<evidence type="ECO:0000256" key="3">
    <source>
        <dbReference type="ARBA" id="ARBA00022606"/>
    </source>
</evidence>
<keyword evidence="8" id="KW-0675">Receptor</keyword>
<dbReference type="Proteomes" id="UP001153636">
    <property type="component" value="Chromosome 7"/>
</dbReference>
<keyword evidence="2" id="KW-1003">Cell membrane</keyword>
<keyword evidence="9" id="KW-0807">Transducer</keyword>
<dbReference type="PANTHER" id="PTHR21137">
    <property type="entry name" value="ODORANT RECEPTOR"/>
    <property type="match status" value="1"/>
</dbReference>
<sequence>MGDEYDIYISRRLITDYTSGFIRQLLYWYDTYTVNLFGYYALEFPLMLIKRNKVVYYQYMILNEKIENLKDEFNFELNYKNIVDCIKSHINLTKLSEYLLIGHPKRGAVLPILLTETVFLQISSVYFILAEISPRSNFRFVITLMFTLYITGKFFQAGQEIKDALGKICQTIYNTDWYNWDNRSKKALLMMLRQCSRPLSFSLFSIIDLDYKEVPAVSIH</sequence>
<evidence type="ECO:0000313" key="11">
    <source>
        <dbReference type="EMBL" id="CAH1112934.1"/>
    </source>
</evidence>
<evidence type="ECO:0000256" key="2">
    <source>
        <dbReference type="ARBA" id="ARBA00022475"/>
    </source>
</evidence>
<dbReference type="InterPro" id="IPR004117">
    <property type="entry name" value="7tm6_olfct_rcpt"/>
</dbReference>
<dbReference type="GO" id="GO:0005886">
    <property type="term" value="C:plasma membrane"/>
    <property type="evidence" value="ECO:0007669"/>
    <property type="project" value="UniProtKB-SubCell"/>
</dbReference>
<evidence type="ECO:0000256" key="4">
    <source>
        <dbReference type="ARBA" id="ARBA00022692"/>
    </source>
</evidence>
<keyword evidence="4 10" id="KW-0812">Transmembrane</keyword>
<dbReference type="PANTHER" id="PTHR21137:SF35">
    <property type="entry name" value="ODORANT RECEPTOR 19A-RELATED"/>
    <property type="match status" value="1"/>
</dbReference>
<accession>A0A9P0D6T3</accession>
<evidence type="ECO:0000256" key="5">
    <source>
        <dbReference type="ARBA" id="ARBA00022725"/>
    </source>
</evidence>
<keyword evidence="5" id="KW-0552">Olfaction</keyword>
<organism evidence="11 12">
    <name type="scientific">Psylliodes chrysocephalus</name>
    <dbReference type="NCBI Taxonomy" id="3402493"/>
    <lineage>
        <taxon>Eukaryota</taxon>
        <taxon>Metazoa</taxon>
        <taxon>Ecdysozoa</taxon>
        <taxon>Arthropoda</taxon>
        <taxon>Hexapoda</taxon>
        <taxon>Insecta</taxon>
        <taxon>Pterygota</taxon>
        <taxon>Neoptera</taxon>
        <taxon>Endopterygota</taxon>
        <taxon>Coleoptera</taxon>
        <taxon>Polyphaga</taxon>
        <taxon>Cucujiformia</taxon>
        <taxon>Chrysomeloidea</taxon>
        <taxon>Chrysomelidae</taxon>
        <taxon>Galerucinae</taxon>
        <taxon>Alticini</taxon>
        <taxon>Psylliodes</taxon>
    </lineage>
</organism>
<feature type="transmembrane region" description="Helical" evidence="10">
    <location>
        <begin position="25"/>
        <end position="42"/>
    </location>
</feature>
<feature type="transmembrane region" description="Helical" evidence="10">
    <location>
        <begin position="108"/>
        <end position="130"/>
    </location>
</feature>
<dbReference type="GO" id="GO:0005549">
    <property type="term" value="F:odorant binding"/>
    <property type="evidence" value="ECO:0007669"/>
    <property type="project" value="InterPro"/>
</dbReference>
<protein>
    <submittedName>
        <fullName evidence="11">Uncharacterized protein</fullName>
    </submittedName>
</protein>
<evidence type="ECO:0000256" key="6">
    <source>
        <dbReference type="ARBA" id="ARBA00022989"/>
    </source>
</evidence>
<evidence type="ECO:0000256" key="7">
    <source>
        <dbReference type="ARBA" id="ARBA00023136"/>
    </source>
</evidence>
<evidence type="ECO:0000256" key="10">
    <source>
        <dbReference type="SAM" id="Phobius"/>
    </source>
</evidence>
<feature type="transmembrane region" description="Helical" evidence="10">
    <location>
        <begin position="136"/>
        <end position="155"/>
    </location>
</feature>
<dbReference type="GO" id="GO:0007165">
    <property type="term" value="P:signal transduction"/>
    <property type="evidence" value="ECO:0007669"/>
    <property type="project" value="UniProtKB-KW"/>
</dbReference>
<dbReference type="GO" id="GO:0004984">
    <property type="term" value="F:olfactory receptor activity"/>
    <property type="evidence" value="ECO:0007669"/>
    <property type="project" value="InterPro"/>
</dbReference>
<evidence type="ECO:0000313" key="12">
    <source>
        <dbReference type="Proteomes" id="UP001153636"/>
    </source>
</evidence>
<dbReference type="OrthoDB" id="7540137at2759"/>
<dbReference type="EMBL" id="OV651819">
    <property type="protein sequence ID" value="CAH1112934.1"/>
    <property type="molecule type" value="Genomic_DNA"/>
</dbReference>
<dbReference type="Pfam" id="PF02949">
    <property type="entry name" value="7tm_6"/>
    <property type="match status" value="1"/>
</dbReference>
<reference evidence="11" key="1">
    <citation type="submission" date="2022-01" db="EMBL/GenBank/DDBJ databases">
        <authorList>
            <person name="King R."/>
        </authorList>
    </citation>
    <scope>NUCLEOTIDE SEQUENCE</scope>
</reference>
<keyword evidence="7 10" id="KW-0472">Membrane</keyword>
<evidence type="ECO:0000256" key="1">
    <source>
        <dbReference type="ARBA" id="ARBA00004651"/>
    </source>
</evidence>